<evidence type="ECO:0000256" key="2">
    <source>
        <dbReference type="SAM" id="MobiDB-lite"/>
    </source>
</evidence>
<dbReference type="InterPro" id="IPR001841">
    <property type="entry name" value="Znf_RING"/>
</dbReference>
<sequence>MRSSRTNEKGKAPVCANILSPNTHPHRGITFLEESVDEDDFDSILDLPLSTAVWDDYHRSVAQGIPELIENPSVYSTSHFSLQNPQTKLSSNLGGKSSFGSFNRSQVRNDSTSSSSLFCPRDGAPVRTRNNHDGVQGKFEGGFLSLGLGGTSETVSRSQLNSREISDKLKETASDELKIARARKVTGQTSDDTSMGSQINNSGFSNQFSHVNRMASTNKGFEFHGSLNSGLGSSPHHILPMQQNDRRLDKANKLKKAASTESKTVHSRKDTGHNLEADFVGFQRNNSSFSNQFGNVDRMTSTNYEAGVHSTINSGPGSSRQSILQMQKNKDRNVRSGDIDHYKGYQSAHSATLGGNSARSYKSQQHYLKPSKFVKPSRMTSSNIPFEQIRHFSSTTANVPNYAGEVTSHNDTPPQILGGKRLSQRIATPQVSWVGCGLAGTDSPFPKRLGVELSVRNSPQSPQGHLSHMGTSLQTASTGQICPFSDKRSSRMPHNALRTIGRSDGALVSYPINHQEPFFTYGKHLKNVTLRLSSSFCICAVLSSPSQSQKLDLHVRPYNKRTAVSLQSSYHWVQHKKRIIPAVHHSMPKPPKPVTTSLIHPPTPVGSRTQPAGPIAADIRRVIPRTSNVRPRVHVASAPAVSHITWKDPDATFKLSGYKCSLCKKDVALTSEGPVFQPAVLPPVAVLPCGHAFHDQCLQNITPEDQAKGPPCIPCAIGEN</sequence>
<evidence type="ECO:0000313" key="5">
    <source>
        <dbReference type="Proteomes" id="UP000326396"/>
    </source>
</evidence>
<evidence type="ECO:0000256" key="1">
    <source>
        <dbReference type="PROSITE-ProRule" id="PRU00175"/>
    </source>
</evidence>
<dbReference type="EMBL" id="SZYD01000319">
    <property type="protein sequence ID" value="KAD1937342.1"/>
    <property type="molecule type" value="Genomic_DNA"/>
</dbReference>
<feature type="region of interest" description="Disordered" evidence="2">
    <location>
        <begin position="100"/>
        <end position="135"/>
    </location>
</feature>
<keyword evidence="1" id="KW-0863">Zinc-finger</keyword>
<accession>A0A5N6LIX0</accession>
<dbReference type="PROSITE" id="PS50089">
    <property type="entry name" value="ZF_RING_2"/>
    <property type="match status" value="1"/>
</dbReference>
<feature type="compositionally biased region" description="Polar residues" evidence="2">
    <location>
        <begin position="100"/>
        <end position="117"/>
    </location>
</feature>
<dbReference type="AlphaFoldDB" id="A0A5N6LIX0"/>
<feature type="region of interest" description="Disordered" evidence="2">
    <location>
        <begin position="184"/>
        <end position="204"/>
    </location>
</feature>
<dbReference type="PANTHER" id="PTHR31150">
    <property type="entry name" value="EXPRESSED PROTEIN"/>
    <property type="match status" value="1"/>
</dbReference>
<keyword evidence="1" id="KW-0862">Zinc</keyword>
<dbReference type="PANTHER" id="PTHR31150:SF19">
    <property type="entry name" value="RING-TYPE DOMAIN-CONTAINING PROTEIN"/>
    <property type="match status" value="1"/>
</dbReference>
<proteinExistence type="predicted"/>
<dbReference type="SMART" id="SM00184">
    <property type="entry name" value="RING"/>
    <property type="match status" value="1"/>
</dbReference>
<dbReference type="SUPFAM" id="SSF57850">
    <property type="entry name" value="RING/U-box"/>
    <property type="match status" value="1"/>
</dbReference>
<evidence type="ECO:0000313" key="4">
    <source>
        <dbReference type="EMBL" id="KAD1937342.1"/>
    </source>
</evidence>
<dbReference type="OrthoDB" id="1887047at2759"/>
<reference evidence="4 5" key="1">
    <citation type="submission" date="2019-05" db="EMBL/GenBank/DDBJ databases">
        <title>Mikania micrantha, genome provides insights into the molecular mechanism of rapid growth.</title>
        <authorList>
            <person name="Liu B."/>
        </authorList>
    </citation>
    <scope>NUCLEOTIDE SEQUENCE [LARGE SCALE GENOMIC DNA]</scope>
    <source>
        <strain evidence="4">NLD-2019</strain>
        <tissue evidence="4">Leaf</tissue>
    </source>
</reference>
<dbReference type="CDD" id="cd16448">
    <property type="entry name" value="RING-H2"/>
    <property type="match status" value="1"/>
</dbReference>
<evidence type="ECO:0000259" key="3">
    <source>
        <dbReference type="PROSITE" id="PS50089"/>
    </source>
</evidence>
<protein>
    <recommendedName>
        <fullName evidence="3">RING-type domain-containing protein</fullName>
    </recommendedName>
</protein>
<feature type="domain" description="RING-type" evidence="3">
    <location>
        <begin position="660"/>
        <end position="715"/>
    </location>
</feature>
<keyword evidence="5" id="KW-1185">Reference proteome</keyword>
<name>A0A5N6LIX0_9ASTR</name>
<dbReference type="GO" id="GO:0008270">
    <property type="term" value="F:zinc ion binding"/>
    <property type="evidence" value="ECO:0007669"/>
    <property type="project" value="UniProtKB-KW"/>
</dbReference>
<comment type="caution">
    <text evidence="4">The sequence shown here is derived from an EMBL/GenBank/DDBJ whole genome shotgun (WGS) entry which is preliminary data.</text>
</comment>
<gene>
    <name evidence="4" type="ORF">E3N88_42117</name>
</gene>
<organism evidence="4 5">
    <name type="scientific">Mikania micrantha</name>
    <name type="common">bitter vine</name>
    <dbReference type="NCBI Taxonomy" id="192012"/>
    <lineage>
        <taxon>Eukaryota</taxon>
        <taxon>Viridiplantae</taxon>
        <taxon>Streptophyta</taxon>
        <taxon>Embryophyta</taxon>
        <taxon>Tracheophyta</taxon>
        <taxon>Spermatophyta</taxon>
        <taxon>Magnoliopsida</taxon>
        <taxon>eudicotyledons</taxon>
        <taxon>Gunneridae</taxon>
        <taxon>Pentapetalae</taxon>
        <taxon>asterids</taxon>
        <taxon>campanulids</taxon>
        <taxon>Asterales</taxon>
        <taxon>Asteraceae</taxon>
        <taxon>Asteroideae</taxon>
        <taxon>Heliantheae alliance</taxon>
        <taxon>Eupatorieae</taxon>
        <taxon>Mikania</taxon>
    </lineage>
</organism>
<feature type="compositionally biased region" description="Polar residues" evidence="2">
    <location>
        <begin position="186"/>
        <end position="204"/>
    </location>
</feature>
<keyword evidence="1" id="KW-0479">Metal-binding</keyword>
<dbReference type="Proteomes" id="UP000326396">
    <property type="component" value="Unassembled WGS sequence"/>
</dbReference>